<comment type="caution">
    <text evidence="14">The sequence shown here is derived from an EMBL/GenBank/DDBJ whole genome shotgun (WGS) entry which is preliminary data.</text>
</comment>
<dbReference type="PANTHER" id="PTHR24240">
    <property type="entry name" value="OPSIN"/>
    <property type="match status" value="1"/>
</dbReference>
<dbReference type="SUPFAM" id="SSF81321">
    <property type="entry name" value="Family A G protein-coupled receptor-like"/>
    <property type="match status" value="1"/>
</dbReference>
<keyword evidence="9" id="KW-0807">Transducer</keyword>
<evidence type="ECO:0000256" key="5">
    <source>
        <dbReference type="ARBA" id="ARBA00023040"/>
    </source>
</evidence>
<feature type="compositionally biased region" description="Basic residues" evidence="11">
    <location>
        <begin position="280"/>
        <end position="291"/>
    </location>
</feature>
<accession>A0AAW2EJQ1</accession>
<feature type="transmembrane region" description="Helical" evidence="12">
    <location>
        <begin position="44"/>
        <end position="69"/>
    </location>
</feature>
<dbReference type="GO" id="GO:0016020">
    <property type="term" value="C:membrane"/>
    <property type="evidence" value="ECO:0007669"/>
    <property type="project" value="UniProtKB-SubCell"/>
</dbReference>
<dbReference type="InterPro" id="IPR000276">
    <property type="entry name" value="GPCR_Rhodpsn"/>
</dbReference>
<comment type="subcellular location">
    <subcellularLocation>
        <location evidence="1">Membrane</location>
        <topology evidence="1">Multi-pass membrane protein</topology>
    </subcellularLocation>
</comment>
<dbReference type="GO" id="GO:0007601">
    <property type="term" value="P:visual perception"/>
    <property type="evidence" value="ECO:0007669"/>
    <property type="project" value="UniProtKB-KW"/>
</dbReference>
<evidence type="ECO:0000256" key="6">
    <source>
        <dbReference type="ARBA" id="ARBA00023136"/>
    </source>
</evidence>
<organism evidence="14 15">
    <name type="scientific">Cardiocondyla obscurior</name>
    <dbReference type="NCBI Taxonomy" id="286306"/>
    <lineage>
        <taxon>Eukaryota</taxon>
        <taxon>Metazoa</taxon>
        <taxon>Ecdysozoa</taxon>
        <taxon>Arthropoda</taxon>
        <taxon>Hexapoda</taxon>
        <taxon>Insecta</taxon>
        <taxon>Pterygota</taxon>
        <taxon>Neoptera</taxon>
        <taxon>Endopterygota</taxon>
        <taxon>Hymenoptera</taxon>
        <taxon>Apocrita</taxon>
        <taxon>Aculeata</taxon>
        <taxon>Formicoidea</taxon>
        <taxon>Formicidae</taxon>
        <taxon>Myrmicinae</taxon>
        <taxon>Cardiocondyla</taxon>
    </lineage>
</organism>
<keyword evidence="5" id="KW-0297">G-protein coupled receptor</keyword>
<feature type="transmembrane region" description="Helical" evidence="12">
    <location>
        <begin position="195"/>
        <end position="215"/>
    </location>
</feature>
<comment type="similarity">
    <text evidence="2">Belongs to the G-protein coupled receptor 1 family.</text>
</comment>
<dbReference type="EMBL" id="JADYXP020000022">
    <property type="protein sequence ID" value="KAL0102481.1"/>
    <property type="molecule type" value="Genomic_DNA"/>
</dbReference>
<evidence type="ECO:0000256" key="3">
    <source>
        <dbReference type="ARBA" id="ARBA00022692"/>
    </source>
</evidence>
<evidence type="ECO:0000313" key="15">
    <source>
        <dbReference type="Proteomes" id="UP001430953"/>
    </source>
</evidence>
<dbReference type="PROSITE" id="PS50262">
    <property type="entry name" value="G_PROTEIN_RECEP_F1_2"/>
    <property type="match status" value="1"/>
</dbReference>
<name>A0AAW2EJQ1_9HYME</name>
<keyword evidence="10" id="KW-0844">Vision</keyword>
<keyword evidence="7" id="KW-0675">Receptor</keyword>
<dbReference type="InterPro" id="IPR017452">
    <property type="entry name" value="GPCR_Rhodpsn_7TM"/>
</dbReference>
<dbReference type="InterPro" id="IPR050125">
    <property type="entry name" value="GPCR_opsins"/>
</dbReference>
<evidence type="ECO:0000256" key="8">
    <source>
        <dbReference type="ARBA" id="ARBA00023180"/>
    </source>
</evidence>
<keyword evidence="10" id="KW-0716">Sensory transduction</keyword>
<keyword evidence="8" id="KW-0325">Glycoprotein</keyword>
<evidence type="ECO:0000256" key="11">
    <source>
        <dbReference type="SAM" id="MobiDB-lite"/>
    </source>
</evidence>
<feature type="domain" description="G-protein coupled receptors family 1 profile" evidence="13">
    <location>
        <begin position="59"/>
        <end position="173"/>
    </location>
</feature>
<protein>
    <recommendedName>
        <fullName evidence="13">G-protein coupled receptors family 1 profile domain-containing protein</fullName>
    </recommendedName>
</protein>
<evidence type="ECO:0000256" key="9">
    <source>
        <dbReference type="ARBA" id="ARBA00023224"/>
    </source>
</evidence>
<evidence type="ECO:0000313" key="14">
    <source>
        <dbReference type="EMBL" id="KAL0102481.1"/>
    </source>
</evidence>
<evidence type="ECO:0000256" key="4">
    <source>
        <dbReference type="ARBA" id="ARBA00022989"/>
    </source>
</evidence>
<dbReference type="Proteomes" id="UP001430953">
    <property type="component" value="Unassembled WGS sequence"/>
</dbReference>
<keyword evidence="6 12" id="KW-0472">Membrane</keyword>
<dbReference type="Gene3D" id="1.20.1070.10">
    <property type="entry name" value="Rhodopsin 7-helix transmembrane proteins"/>
    <property type="match status" value="1"/>
</dbReference>
<feature type="region of interest" description="Disordered" evidence="11">
    <location>
        <begin position="267"/>
        <end position="302"/>
    </location>
</feature>
<keyword evidence="4 12" id="KW-1133">Transmembrane helix</keyword>
<reference evidence="14 15" key="1">
    <citation type="submission" date="2023-03" db="EMBL/GenBank/DDBJ databases">
        <title>High recombination rates correlate with genetic variation in Cardiocondyla obscurior ants.</title>
        <authorList>
            <person name="Errbii M."/>
        </authorList>
    </citation>
    <scope>NUCLEOTIDE SEQUENCE [LARGE SCALE GENOMIC DNA]</scope>
    <source>
        <strain evidence="14">Alpha-2009</strain>
        <tissue evidence="14">Whole body</tissue>
    </source>
</reference>
<proteinExistence type="inferred from homology"/>
<keyword evidence="3 12" id="KW-0812">Transmembrane</keyword>
<sequence>MLMHTGSSIVAGPLAFASRAGDVQPLQERFLGWNFPADYADLVLWHIALALIYLLLLTLSLVDIVIWIFSTSKSLRISNIVIPNLAMSDLLMATEMPMLIINSFLERTIGWETGCDVYALFGAISGMGQADRQRANAFDRYRTISCPIDGRLNGKQAMVFALFTWFGALLFSMLPTTGPWNRYEAVISNFSLNSFLIKLKLYLSFITTLYFRCFIRDGTVQKTIKSRITNQSFEVVRWCRLSIHPRLKSDLSIDGETLSYLETRSRAIQSPKRGGSPRRVERRKKKKKKKGEHSSRSEDSSGEYRGTFAFMCYLLV</sequence>
<evidence type="ECO:0000259" key="13">
    <source>
        <dbReference type="PROSITE" id="PS50262"/>
    </source>
</evidence>
<feature type="transmembrane region" description="Helical" evidence="12">
    <location>
        <begin position="157"/>
        <end position="175"/>
    </location>
</feature>
<evidence type="ECO:0000256" key="2">
    <source>
        <dbReference type="ARBA" id="ARBA00010663"/>
    </source>
</evidence>
<dbReference type="AlphaFoldDB" id="A0AAW2EJQ1"/>
<dbReference type="GO" id="GO:0004930">
    <property type="term" value="F:G protein-coupled receptor activity"/>
    <property type="evidence" value="ECO:0007669"/>
    <property type="project" value="UniProtKB-KW"/>
</dbReference>
<evidence type="ECO:0000256" key="7">
    <source>
        <dbReference type="ARBA" id="ARBA00023170"/>
    </source>
</evidence>
<dbReference type="Pfam" id="PF00001">
    <property type="entry name" value="7tm_1"/>
    <property type="match status" value="1"/>
</dbReference>
<evidence type="ECO:0000256" key="12">
    <source>
        <dbReference type="SAM" id="Phobius"/>
    </source>
</evidence>
<evidence type="ECO:0000256" key="10">
    <source>
        <dbReference type="ARBA" id="ARBA00023305"/>
    </source>
</evidence>
<keyword evidence="15" id="KW-1185">Reference proteome</keyword>
<evidence type="ECO:0000256" key="1">
    <source>
        <dbReference type="ARBA" id="ARBA00004141"/>
    </source>
</evidence>
<gene>
    <name evidence="14" type="ORF">PUN28_018038</name>
</gene>